<proteinExistence type="predicted"/>
<dbReference type="Gene3D" id="1.10.1660.10">
    <property type="match status" value="1"/>
</dbReference>
<gene>
    <name evidence="2" type="ORF">S03H2_66551</name>
</gene>
<feature type="non-terminal residue" evidence="2">
    <location>
        <position position="1"/>
    </location>
</feature>
<reference evidence="2" key="1">
    <citation type="journal article" date="2014" name="Front. Microbiol.">
        <title>High frequency of phylogenetically diverse reductive dehalogenase-homologous genes in deep subseafloor sedimentary metagenomes.</title>
        <authorList>
            <person name="Kawai M."/>
            <person name="Futagami T."/>
            <person name="Toyoda A."/>
            <person name="Takaki Y."/>
            <person name="Nishi S."/>
            <person name="Hori S."/>
            <person name="Arai W."/>
            <person name="Tsubouchi T."/>
            <person name="Morono Y."/>
            <person name="Uchiyama I."/>
            <person name="Ito T."/>
            <person name="Fujiyama A."/>
            <person name="Inagaki F."/>
            <person name="Takami H."/>
        </authorList>
    </citation>
    <scope>NUCLEOTIDE SEQUENCE</scope>
    <source>
        <strain evidence="2">Expedition CK06-06</strain>
    </source>
</reference>
<dbReference type="Pfam" id="PF13411">
    <property type="entry name" value="MerR_1"/>
    <property type="match status" value="1"/>
</dbReference>
<dbReference type="InterPro" id="IPR000551">
    <property type="entry name" value="MerR-type_HTH_dom"/>
</dbReference>
<evidence type="ECO:0000259" key="1">
    <source>
        <dbReference type="PROSITE" id="PS50937"/>
    </source>
</evidence>
<name>X1JJL4_9ZZZZ</name>
<accession>X1JJL4</accession>
<dbReference type="EMBL" id="BARU01043472">
    <property type="protein sequence ID" value="GAH81680.1"/>
    <property type="molecule type" value="Genomic_DNA"/>
</dbReference>
<organism evidence="2">
    <name type="scientific">marine sediment metagenome</name>
    <dbReference type="NCBI Taxonomy" id="412755"/>
    <lineage>
        <taxon>unclassified sequences</taxon>
        <taxon>metagenomes</taxon>
        <taxon>ecological metagenomes</taxon>
    </lineage>
</organism>
<dbReference type="AlphaFoldDB" id="X1JJL4"/>
<dbReference type="InterPro" id="IPR009061">
    <property type="entry name" value="DNA-bd_dom_put_sf"/>
</dbReference>
<evidence type="ECO:0000313" key="2">
    <source>
        <dbReference type="EMBL" id="GAH81680.1"/>
    </source>
</evidence>
<dbReference type="SUPFAM" id="SSF46955">
    <property type="entry name" value="Putative DNA-binding domain"/>
    <property type="match status" value="1"/>
</dbReference>
<comment type="caution">
    <text evidence="2">The sequence shown here is derived from an EMBL/GenBank/DDBJ whole genome shotgun (WGS) entry which is preliminary data.</text>
</comment>
<protein>
    <recommendedName>
        <fullName evidence="1">HTH merR-type domain-containing protein</fullName>
    </recommendedName>
</protein>
<sequence length="90" mass="11138">DFLRVNSRTLYYYERFSLVCPLRRGRKRYYSKADIRWLEYVRELMYDQGMNLRSIIILIRRRDNIILGKCPEDVVDCFKNYLMQISKEEE</sequence>
<feature type="domain" description="HTH merR-type" evidence="1">
    <location>
        <begin position="1"/>
        <end position="61"/>
    </location>
</feature>
<dbReference type="GO" id="GO:0006355">
    <property type="term" value="P:regulation of DNA-templated transcription"/>
    <property type="evidence" value="ECO:0007669"/>
    <property type="project" value="InterPro"/>
</dbReference>
<dbReference type="GO" id="GO:0003677">
    <property type="term" value="F:DNA binding"/>
    <property type="evidence" value="ECO:0007669"/>
    <property type="project" value="InterPro"/>
</dbReference>
<dbReference type="PROSITE" id="PS50937">
    <property type="entry name" value="HTH_MERR_2"/>
    <property type="match status" value="1"/>
</dbReference>